<dbReference type="AlphaFoldDB" id="A0A1H2LZZ2"/>
<feature type="chain" id="PRO_5009279823" evidence="2">
    <location>
        <begin position="31"/>
        <end position="615"/>
    </location>
</feature>
<dbReference type="STRING" id="546874.SAMN04488544_1158"/>
<dbReference type="SUPFAM" id="SSF50494">
    <property type="entry name" value="Trypsin-like serine proteases"/>
    <property type="match status" value="1"/>
</dbReference>
<dbReference type="InterPro" id="IPR008763">
    <property type="entry name" value="Peptidase_S55"/>
</dbReference>
<evidence type="ECO:0000256" key="1">
    <source>
        <dbReference type="SAM" id="MobiDB-lite"/>
    </source>
</evidence>
<keyword evidence="5" id="KW-1185">Reference proteome</keyword>
<evidence type="ECO:0000259" key="3">
    <source>
        <dbReference type="PROSITE" id="PS51494"/>
    </source>
</evidence>
<dbReference type="RefSeq" id="WP_091073622.1">
    <property type="nucleotide sequence ID" value="NZ_LT629799.1"/>
</dbReference>
<dbReference type="EMBL" id="LT629799">
    <property type="protein sequence ID" value="SDU86489.1"/>
    <property type="molecule type" value="Genomic_DNA"/>
</dbReference>
<dbReference type="Proteomes" id="UP000198825">
    <property type="component" value="Chromosome I"/>
</dbReference>
<feature type="signal peptide" evidence="2">
    <location>
        <begin position="1"/>
        <end position="30"/>
    </location>
</feature>
<proteinExistence type="predicted"/>
<dbReference type="Pfam" id="PF05580">
    <property type="entry name" value="Peptidase_S55"/>
    <property type="match status" value="1"/>
</dbReference>
<feature type="domain" description="Peptidase S55" evidence="3">
    <location>
        <begin position="1"/>
        <end position="162"/>
    </location>
</feature>
<organism evidence="4 5">
    <name type="scientific">Microlunatus sagamiharensis</name>
    <dbReference type="NCBI Taxonomy" id="546874"/>
    <lineage>
        <taxon>Bacteria</taxon>
        <taxon>Bacillati</taxon>
        <taxon>Actinomycetota</taxon>
        <taxon>Actinomycetes</taxon>
        <taxon>Propionibacteriales</taxon>
        <taxon>Propionibacteriaceae</taxon>
        <taxon>Microlunatus</taxon>
    </lineage>
</organism>
<name>A0A1H2LZZ2_9ACTN</name>
<dbReference type="PROSITE" id="PS51494">
    <property type="entry name" value="SPOIVB"/>
    <property type="match status" value="1"/>
</dbReference>
<accession>A0A1H2LZZ2</accession>
<dbReference type="OrthoDB" id="9765242at2"/>
<gene>
    <name evidence="4" type="ORF">SAMN04488544_1158</name>
</gene>
<evidence type="ECO:0000256" key="2">
    <source>
        <dbReference type="SAM" id="SignalP"/>
    </source>
</evidence>
<keyword evidence="2" id="KW-0732">Signal</keyword>
<protein>
    <submittedName>
        <fullName evidence="4">SpoIVB peptidase S55</fullName>
    </submittedName>
</protein>
<evidence type="ECO:0000313" key="4">
    <source>
        <dbReference type="EMBL" id="SDU86489.1"/>
    </source>
</evidence>
<sequence length="615" mass="62269">MSRARAKIAIGSVAVLVGALTGGMAPSASAAPAVAPPADCPTVAPTASVRAGTTGTGWTVVTGSTPQPFGVDVLGVITDGIAPGRDLVMIKVFDLPGQHVVDQGGGIWAGMSGSPVYVDGQLVGAVSYGFTLAPSPLGGMTPAADMLSDLNAGDAPDALRAKVPLTSTTRAALASEARVAAPRGSLSPVPTPLGVSGLRSDRLERLQSDVKGAGLPLSVHAAGRAAAPAAGVAPTSRPVAGGNFAGAVAYGDVTFAGTGTTTYVCGDRALAFGHPLTGAGATTFGANDADSLAIVKDDTTGSFKQANLGPLFGTLDQDRTVGIRADLTSTPATTPVTTTVRNLDNGRARTGATQVTDQSYLAEVAAYGSLANLDRVFDESGDGRASTRWTIKGTRAGGKAFTIERSNRWASRYDLTEDPAFEVAYAVDSLVNNDFEPVTISSVDLAADVTTSYDQLHVVKVEVAVNGGSYKTPKTLKVKAGAKLKVRVTMKRYRSTSTVTAVADLKVPKGASGQSGLLSAVGGLSTGGGPDGEDGSDDSACLLEGSGCENGQEGSLDDVISEIKKAPRNDDLLAQLSFDDSDEPDEGTGASAAVTSKVRQKVTVVGSRSIAVTVR</sequence>
<evidence type="ECO:0000313" key="5">
    <source>
        <dbReference type="Proteomes" id="UP000198825"/>
    </source>
</evidence>
<feature type="region of interest" description="Disordered" evidence="1">
    <location>
        <begin position="522"/>
        <end position="555"/>
    </location>
</feature>
<reference evidence="5" key="1">
    <citation type="submission" date="2016-10" db="EMBL/GenBank/DDBJ databases">
        <authorList>
            <person name="Varghese N."/>
            <person name="Submissions S."/>
        </authorList>
    </citation>
    <scope>NUCLEOTIDE SEQUENCE [LARGE SCALE GENOMIC DNA]</scope>
    <source>
        <strain evidence="5">DSM 21743</strain>
    </source>
</reference>
<dbReference type="InterPro" id="IPR009003">
    <property type="entry name" value="Peptidase_S1_PA"/>
</dbReference>